<dbReference type="eggNOG" id="KOG0845">
    <property type="taxonomic scope" value="Eukaryota"/>
</dbReference>
<keyword evidence="10" id="KW-0811">Translocation</keyword>
<dbReference type="GO" id="GO:0016973">
    <property type="term" value="P:poly(A)+ mRNA export from nucleus"/>
    <property type="evidence" value="ECO:0007669"/>
    <property type="project" value="EnsemblFungi"/>
</dbReference>
<reference evidence="16" key="1">
    <citation type="journal article" date="2012" name="G3 (Bethesda)">
        <title>Pichia sorbitophila, an interspecies yeast hybrid reveals early steps of genome resolution following polyploidization.</title>
        <authorList>
            <person name="Leh Louis V."/>
            <person name="Despons L."/>
            <person name="Friedrich A."/>
            <person name="Martin T."/>
            <person name="Durrens P."/>
            <person name="Casaregola S."/>
            <person name="Neuveglise C."/>
            <person name="Fairhead C."/>
            <person name="Marck C."/>
            <person name="Cruz J.A."/>
            <person name="Straub M.L."/>
            <person name="Kugler V."/>
            <person name="Sacerdot C."/>
            <person name="Uzunov Z."/>
            <person name="Thierry A."/>
            <person name="Weiss S."/>
            <person name="Bleykasten C."/>
            <person name="De Montigny J."/>
            <person name="Jacques N."/>
            <person name="Jung P."/>
            <person name="Lemaire M."/>
            <person name="Mallet S."/>
            <person name="Morel G."/>
            <person name="Richard G.F."/>
            <person name="Sarkar A."/>
            <person name="Savel G."/>
            <person name="Schacherer J."/>
            <person name="Seret M.L."/>
            <person name="Talla E."/>
            <person name="Samson G."/>
            <person name="Jubin C."/>
            <person name="Poulain J."/>
            <person name="Vacherie B."/>
            <person name="Barbe V."/>
            <person name="Pelletier E."/>
            <person name="Sherman D.J."/>
            <person name="Westhof E."/>
            <person name="Weissenbach J."/>
            <person name="Baret P.V."/>
            <person name="Wincker P."/>
            <person name="Gaillardin C."/>
            <person name="Dujon B."/>
            <person name="Souciet J.L."/>
        </authorList>
    </citation>
    <scope>NUCLEOTIDE SEQUENCE [LARGE SCALE GENOMIC DNA]</scope>
    <source>
        <strain evidence="16">CBS 270.75 / DBVPG 7215 / KCTC 17166 / NRRL Y-17582</strain>
    </source>
</reference>
<dbReference type="GO" id="GO:0006409">
    <property type="term" value="P:tRNA export from nucleus"/>
    <property type="evidence" value="ECO:0007669"/>
    <property type="project" value="EnsemblFungi"/>
</dbReference>
<keyword evidence="6" id="KW-0677">Repeat</keyword>
<dbReference type="GO" id="GO:0034398">
    <property type="term" value="P:telomere tethering at nuclear periphery"/>
    <property type="evidence" value="ECO:0007669"/>
    <property type="project" value="EnsemblFungi"/>
</dbReference>
<dbReference type="PANTHER" id="PTHR23198">
    <property type="entry name" value="NUCLEOPORIN"/>
    <property type="match status" value="1"/>
</dbReference>
<evidence type="ECO:0000256" key="7">
    <source>
        <dbReference type="ARBA" id="ARBA00022813"/>
    </source>
</evidence>
<protein>
    <recommendedName>
        <fullName evidence="14">Peptidase S59 domain-containing protein</fullName>
    </recommendedName>
</protein>
<accession>G8JPM8</accession>
<dbReference type="GO" id="GO:0045893">
    <property type="term" value="P:positive regulation of DNA-templated transcription"/>
    <property type="evidence" value="ECO:0007669"/>
    <property type="project" value="EnsemblFungi"/>
</dbReference>
<evidence type="ECO:0000256" key="12">
    <source>
        <dbReference type="ARBA" id="ARBA00023242"/>
    </source>
</evidence>
<evidence type="ECO:0000256" key="8">
    <source>
        <dbReference type="ARBA" id="ARBA00022816"/>
    </source>
</evidence>
<feature type="compositionally biased region" description="Polar residues" evidence="13">
    <location>
        <begin position="7"/>
        <end position="16"/>
    </location>
</feature>
<organism evidence="15 16">
    <name type="scientific">Eremothecium cymbalariae (strain CBS 270.75 / DBVPG 7215 / KCTC 17166 / NRRL Y-17582)</name>
    <name type="common">Yeast</name>
    <dbReference type="NCBI Taxonomy" id="931890"/>
    <lineage>
        <taxon>Eukaryota</taxon>
        <taxon>Fungi</taxon>
        <taxon>Dikarya</taxon>
        <taxon>Ascomycota</taxon>
        <taxon>Saccharomycotina</taxon>
        <taxon>Saccharomycetes</taxon>
        <taxon>Saccharomycetales</taxon>
        <taxon>Saccharomycetaceae</taxon>
        <taxon>Eremothecium</taxon>
    </lineage>
</organism>
<dbReference type="GO" id="GO:0046822">
    <property type="term" value="P:regulation of nucleocytoplasmic transport"/>
    <property type="evidence" value="ECO:0007669"/>
    <property type="project" value="EnsemblFungi"/>
</dbReference>
<dbReference type="EMBL" id="CP002498">
    <property type="protein sequence ID" value="AET37983.1"/>
    <property type="molecule type" value="Genomic_DNA"/>
</dbReference>
<dbReference type="KEGG" id="erc:Ecym_2236"/>
<dbReference type="HOGENOM" id="CLU_005908_0_0_1"/>
<dbReference type="RefSeq" id="XP_003644800.1">
    <property type="nucleotide sequence ID" value="XM_003644752.1"/>
</dbReference>
<evidence type="ECO:0000256" key="13">
    <source>
        <dbReference type="SAM" id="MobiDB-lite"/>
    </source>
</evidence>
<dbReference type="FunCoup" id="G8JPM8">
    <property type="interactions" value="746"/>
</dbReference>
<dbReference type="STRING" id="931890.G8JPM8"/>
<evidence type="ECO:0000256" key="3">
    <source>
        <dbReference type="ARBA" id="ARBA00004620"/>
    </source>
</evidence>
<sequence length="1335" mass="147965">MFGASSGGNSLFSGINTSTPTSTPTPANTVFALNQKPNGGVFGNSSSNNINNNNQNNVSTPSPSGGLFGNKLTSGTGLFNQTNPQGQQAGGLSGQGNNTSTSNPNTSTLFGSVNNATASTPSGGIFGNASSTNVPTAINPLGANGGSLFGNNTILTKNTSASPGGLFDGKTVAPSSAPNGGLFASSLATGTNCSTASSKAGVFDNKVAGGTDGNDQIFGRKPYNNLFGNASSQPQMAFGQPIAQQQNTQLHSLKSNPYGLQLTSVPVSTMPESITSSLEGKKVSEFPSAVEKKRTFSTSSAAPPPLLVSNQSTLISKLSSRLNSIKSRETTQGLFSPFRKVLNQDTVEASQRLRDLKSLGSNSTNIPQSKQFHALVKRADLSDMRKLKIDPNRSAAKKLRLLSGNSSITKVKVLGENRDDRPLTSEVFTLTKAEGHSTEDNSETRYDIEFAGKDNPNDEYWCSPSIEQLQKLPIKQLSAIPNFVIGRKRYGSISFDLDVDLTDFKDDFRGNLFGRVIAFNENKTVEVYPDDSIKPSIGQGLNVPATISLERIYPVEKRTNQPITGTSEISKVQYFVKRLKCMREMEFISYKPYGGIWTFKVKHFSIWGLINDSDVEVDEEELEAAKQEEIKQRIVAIPKRSAFAKNNDGFVPGTFDQIVRIPSDGDVDMSSSIKDDLSVNSVMFANFEENSEAMPEFLEEKPYEPSDVEEDDFEGLEVDPRLEVSSNWQKQLKLAGDSYKSVFAPPASLKKAGHVEDILFKPFKQNMEAYKYIQRKMKLSSHQNIAKFNNDSTLVVKGATNKSNWYKHRLASTLHTYKSSIDIVFKKSLKTAILESRGNNYPIIKGWSLTFTDIAKAYEKFDQEYRIWKLASVLFDTVTLEEDIEQEEVRQVLIKKQRYEMLCDWIVCEIESEIEAKLAKSRGIETIFLHLVKRDITRATNAAIASNNHHLAVLVTLLGSNDPFVRDLAKSQLAKWKEVGAKVDSNIVKIYQLLTGSPFAASTMISVSAELSWLANFGLQIFYGNIDVLSLEELVISSLKNTFVRNAPPKNDIVASILQLYCPDISPDVLIGNLKIYQKSLDVHLPWFFVQILSHYNISGELRDRITLQFVEQLKIEGMRNEALFVLCFLQDDRVAKQQVNFLISSEITFFSNAPNSELLSRLKIPENIYYQFLALYDKYNKNHLSEARNLLKAKMFSAAEKVVITNVAPRLILDGTSKNLLILHKLLQEFPSYEMDSWSKGLGIFEKYSNIVLDNNDDKELLMKLVNELPILFNEFSTYREVSVVCCAISKKVCHIFLEKYRESLEASILRDRLLALPLGQPETLYLKRSLASL</sequence>
<evidence type="ECO:0000313" key="15">
    <source>
        <dbReference type="EMBL" id="AET37983.1"/>
    </source>
</evidence>
<dbReference type="Gene3D" id="1.25.40.690">
    <property type="match status" value="1"/>
</dbReference>
<evidence type="ECO:0000256" key="4">
    <source>
        <dbReference type="ARBA" id="ARBA00008926"/>
    </source>
</evidence>
<dbReference type="GO" id="GO:0031965">
    <property type="term" value="C:nuclear membrane"/>
    <property type="evidence" value="ECO:0007669"/>
    <property type="project" value="UniProtKB-SubCell"/>
</dbReference>
<dbReference type="GO" id="GO:0051664">
    <property type="term" value="P:nuclear pore localization"/>
    <property type="evidence" value="ECO:0007669"/>
    <property type="project" value="EnsemblFungi"/>
</dbReference>
<dbReference type="GO" id="GO:0017056">
    <property type="term" value="F:structural constituent of nuclear pore"/>
    <property type="evidence" value="ECO:0007669"/>
    <property type="project" value="EnsemblFungi"/>
</dbReference>
<evidence type="ECO:0000259" key="14">
    <source>
        <dbReference type="PROSITE" id="PS51434"/>
    </source>
</evidence>
<keyword evidence="16" id="KW-1185">Reference proteome</keyword>
<dbReference type="Pfam" id="PF12110">
    <property type="entry name" value="Nup96"/>
    <property type="match status" value="1"/>
</dbReference>
<proteinExistence type="inferred from homology"/>
<keyword evidence="12" id="KW-0539">Nucleus</keyword>
<comment type="subcellular location">
    <subcellularLocation>
        <location evidence="1">Nucleus membrane</location>
        <topology evidence="1">Peripheral membrane protein</topology>
        <orientation evidence="1">Cytoplasmic side</orientation>
    </subcellularLocation>
    <subcellularLocation>
        <location evidence="3">Nucleus membrane</location>
        <topology evidence="3">Peripheral membrane protein</topology>
        <orientation evidence="3">Nucleoplasmic side</orientation>
    </subcellularLocation>
    <subcellularLocation>
        <location evidence="2">Nucleus</location>
        <location evidence="2">Nuclear pore complex</location>
    </subcellularLocation>
</comment>
<evidence type="ECO:0000256" key="10">
    <source>
        <dbReference type="ARBA" id="ARBA00023010"/>
    </source>
</evidence>
<dbReference type="GO" id="GO:0044613">
    <property type="term" value="C:nuclear pore central transport channel"/>
    <property type="evidence" value="ECO:0007669"/>
    <property type="project" value="EnsemblFungi"/>
</dbReference>
<dbReference type="Proteomes" id="UP000006790">
    <property type="component" value="Chromosome 2"/>
</dbReference>
<dbReference type="PROSITE" id="PS51434">
    <property type="entry name" value="NUP_C"/>
    <property type="match status" value="1"/>
</dbReference>
<dbReference type="GeneID" id="11473037"/>
<dbReference type="InterPro" id="IPR036903">
    <property type="entry name" value="Nup98_auto-Pept-S59_dom_sf"/>
</dbReference>
<feature type="compositionally biased region" description="Polar residues" evidence="13">
    <location>
        <begin position="74"/>
        <end position="84"/>
    </location>
</feature>
<keyword evidence="9" id="KW-0653">Protein transport</keyword>
<dbReference type="Pfam" id="PF04096">
    <property type="entry name" value="Nucleoporin2"/>
    <property type="match status" value="1"/>
</dbReference>
<evidence type="ECO:0000256" key="9">
    <source>
        <dbReference type="ARBA" id="ARBA00022927"/>
    </source>
</evidence>
<dbReference type="GO" id="GO:0031080">
    <property type="term" value="C:nuclear pore outer ring"/>
    <property type="evidence" value="ECO:0007669"/>
    <property type="project" value="EnsemblFungi"/>
</dbReference>
<evidence type="ECO:0000256" key="6">
    <source>
        <dbReference type="ARBA" id="ARBA00022737"/>
    </source>
</evidence>
<dbReference type="InParanoid" id="G8JPM8"/>
<dbReference type="OMA" id="PMGKGLN"/>
<evidence type="ECO:0000256" key="5">
    <source>
        <dbReference type="ARBA" id="ARBA00022448"/>
    </source>
</evidence>
<keyword evidence="7" id="KW-0068">Autocatalytic cleavage</keyword>
<dbReference type="InterPro" id="IPR021967">
    <property type="entry name" value="Nup98_C"/>
</dbReference>
<dbReference type="GO" id="GO:0000973">
    <property type="term" value="P:post-transcriptional tethering of RNA polymerase II gene DNA at nuclear periphery"/>
    <property type="evidence" value="ECO:0007669"/>
    <property type="project" value="EnsemblFungi"/>
</dbReference>
<feature type="compositionally biased region" description="Low complexity" evidence="13">
    <location>
        <begin position="44"/>
        <end position="61"/>
    </location>
</feature>
<feature type="region of interest" description="Disordered" evidence="13">
    <location>
        <begin position="42"/>
        <end position="61"/>
    </location>
</feature>
<dbReference type="InterPro" id="IPR007230">
    <property type="entry name" value="Nup98_auto-Pept-S59_dom"/>
</dbReference>
<evidence type="ECO:0000313" key="16">
    <source>
        <dbReference type="Proteomes" id="UP000006790"/>
    </source>
</evidence>
<dbReference type="GO" id="GO:0006302">
    <property type="term" value="P:double-strand break repair"/>
    <property type="evidence" value="ECO:0007669"/>
    <property type="project" value="EnsemblFungi"/>
</dbReference>
<dbReference type="GO" id="GO:0031509">
    <property type="term" value="P:subtelomeric heterochromatin formation"/>
    <property type="evidence" value="ECO:0007669"/>
    <property type="project" value="EnsemblFungi"/>
</dbReference>
<dbReference type="PANTHER" id="PTHR23198:SF6">
    <property type="entry name" value="NUCLEAR PORE COMPLEX PROTEIN NUP98-NUP96"/>
    <property type="match status" value="1"/>
</dbReference>
<name>G8JPM8_ERECY</name>
<dbReference type="MEROPS" id="S59.002"/>
<dbReference type="GO" id="GO:0003723">
    <property type="term" value="F:RNA binding"/>
    <property type="evidence" value="ECO:0007669"/>
    <property type="project" value="EnsemblFungi"/>
</dbReference>
<keyword evidence="5" id="KW-0813">Transport</keyword>
<dbReference type="Gene3D" id="3.30.1610.10">
    <property type="entry name" value="Peptidase S59, nucleoporin"/>
    <property type="match status" value="1"/>
</dbReference>
<feature type="compositionally biased region" description="Low complexity" evidence="13">
    <location>
        <begin position="95"/>
        <end position="108"/>
    </location>
</feature>
<dbReference type="InterPro" id="IPR037665">
    <property type="entry name" value="Nucleoporin_S59-like"/>
</dbReference>
<feature type="compositionally biased region" description="Low complexity" evidence="13">
    <location>
        <begin position="17"/>
        <end position="26"/>
    </location>
</feature>
<gene>
    <name evidence="15" type="ordered locus">Ecym_2236</name>
</gene>
<feature type="region of interest" description="Disordered" evidence="13">
    <location>
        <begin position="1"/>
        <end position="27"/>
    </location>
</feature>
<dbReference type="GO" id="GO:0006607">
    <property type="term" value="P:NLS-bearing protein import into nucleus"/>
    <property type="evidence" value="ECO:0007669"/>
    <property type="project" value="EnsemblFungi"/>
</dbReference>
<feature type="region of interest" description="Disordered" evidence="13">
    <location>
        <begin position="74"/>
        <end position="115"/>
    </location>
</feature>
<comment type="similarity">
    <text evidence="4">Belongs to the nucleoporin GLFG family.</text>
</comment>
<dbReference type="FunFam" id="3.30.1610.10:FF:000003">
    <property type="entry name" value="Nucleoporin SONB, putative"/>
    <property type="match status" value="1"/>
</dbReference>
<evidence type="ECO:0000256" key="2">
    <source>
        <dbReference type="ARBA" id="ARBA00004567"/>
    </source>
</evidence>
<evidence type="ECO:0000256" key="1">
    <source>
        <dbReference type="ARBA" id="ARBA00004335"/>
    </source>
</evidence>
<feature type="domain" description="Peptidase S59" evidence="14">
    <location>
        <begin position="457"/>
        <end position="604"/>
    </location>
</feature>
<dbReference type="OrthoDB" id="3797628at2759"/>
<keyword evidence="8" id="KW-0509">mRNA transport</keyword>
<dbReference type="GO" id="GO:0044614">
    <property type="term" value="C:nuclear pore cytoplasmic filaments"/>
    <property type="evidence" value="ECO:0007669"/>
    <property type="project" value="TreeGrafter"/>
</dbReference>
<keyword evidence="11" id="KW-0906">Nuclear pore complex</keyword>
<evidence type="ECO:0000256" key="11">
    <source>
        <dbReference type="ARBA" id="ARBA00023132"/>
    </source>
</evidence>
<dbReference type="GO" id="GO:0008139">
    <property type="term" value="F:nuclear localization sequence binding"/>
    <property type="evidence" value="ECO:0007669"/>
    <property type="project" value="TreeGrafter"/>
</dbReference>
<dbReference type="SUPFAM" id="SSF82215">
    <property type="entry name" value="C-terminal autoproteolytic domain of nucleoporin nup98"/>
    <property type="match status" value="1"/>
</dbReference>
<dbReference type="GO" id="GO:0036228">
    <property type="term" value="P:protein localization to nuclear inner membrane"/>
    <property type="evidence" value="ECO:0007669"/>
    <property type="project" value="EnsemblFungi"/>
</dbReference>
<dbReference type="GO" id="GO:0000781">
    <property type="term" value="C:chromosome, telomeric region"/>
    <property type="evidence" value="ECO:0007669"/>
    <property type="project" value="GOC"/>
</dbReference>